<dbReference type="AlphaFoldDB" id="A0A3Q9UHA5"/>
<dbReference type="PROSITE" id="PS51384">
    <property type="entry name" value="FAD_FR"/>
    <property type="match status" value="1"/>
</dbReference>
<dbReference type="GO" id="GO:0016491">
    <property type="term" value="F:oxidoreductase activity"/>
    <property type="evidence" value="ECO:0007669"/>
    <property type="project" value="InterPro"/>
</dbReference>
<dbReference type="PANTHER" id="PTHR30157:SF0">
    <property type="entry name" value="NADPH-DEPENDENT FERRIC-CHELATE REDUCTASE"/>
    <property type="match status" value="1"/>
</dbReference>
<dbReference type="InterPro" id="IPR017938">
    <property type="entry name" value="Riboflavin_synthase-like_b-brl"/>
</dbReference>
<feature type="domain" description="FAD-binding FR-type" evidence="1">
    <location>
        <begin position="14"/>
        <end position="148"/>
    </location>
</feature>
<accession>A0A3Q9UHA5</accession>
<evidence type="ECO:0000313" key="3">
    <source>
        <dbReference type="Proteomes" id="UP000285875"/>
    </source>
</evidence>
<organism evidence="2 3">
    <name type="scientific">Acidipropionibacterium jensenii</name>
    <dbReference type="NCBI Taxonomy" id="1749"/>
    <lineage>
        <taxon>Bacteria</taxon>
        <taxon>Bacillati</taxon>
        <taxon>Actinomycetota</taxon>
        <taxon>Actinomycetes</taxon>
        <taxon>Propionibacteriales</taxon>
        <taxon>Propionibacteriaceae</taxon>
        <taxon>Acidipropionibacterium</taxon>
    </lineage>
</organism>
<gene>
    <name evidence="2" type="ORF">C0Z10_02225</name>
</gene>
<dbReference type="InterPro" id="IPR013113">
    <property type="entry name" value="SIP_FAD-bd"/>
</dbReference>
<dbReference type="RefSeq" id="WP_097798335.1">
    <property type="nucleotide sequence ID" value="NZ_CP025570.1"/>
</dbReference>
<dbReference type="Pfam" id="PF04954">
    <property type="entry name" value="SIP"/>
    <property type="match status" value="1"/>
</dbReference>
<dbReference type="Gene3D" id="2.40.30.10">
    <property type="entry name" value="Translation factors"/>
    <property type="match status" value="1"/>
</dbReference>
<evidence type="ECO:0000259" key="1">
    <source>
        <dbReference type="PROSITE" id="PS51384"/>
    </source>
</evidence>
<dbReference type="InterPro" id="IPR039374">
    <property type="entry name" value="SIP_fam"/>
</dbReference>
<dbReference type="PANTHER" id="PTHR30157">
    <property type="entry name" value="FERRIC REDUCTASE, NADPH-DEPENDENT"/>
    <property type="match status" value="1"/>
</dbReference>
<dbReference type="InterPro" id="IPR017927">
    <property type="entry name" value="FAD-bd_FR_type"/>
</dbReference>
<dbReference type="KEGG" id="aji:C0Z10_02225"/>
<evidence type="ECO:0000313" key="2">
    <source>
        <dbReference type="EMBL" id="AZZ38758.1"/>
    </source>
</evidence>
<proteinExistence type="predicted"/>
<reference evidence="3" key="1">
    <citation type="submission" date="2017-12" db="EMBL/GenBank/DDBJ databases">
        <title>Whole genome sequencing of Acidipropionibacterium jensenii strains JS279 and JS280.</title>
        <authorList>
            <person name="Deptula P."/>
            <person name="Laine P."/>
            <person name="Smolander O.-P."/>
            <person name="Paulin L."/>
            <person name="Auvinen P."/>
            <person name="Varmanen P."/>
        </authorList>
    </citation>
    <scope>NUCLEOTIDE SEQUENCE [LARGE SCALE GENOMIC DNA]</scope>
    <source>
        <strain evidence="3">JS280</strain>
    </source>
</reference>
<name>A0A3Q9UHA5_9ACTN</name>
<dbReference type="SUPFAM" id="SSF63380">
    <property type="entry name" value="Riboflavin synthase domain-like"/>
    <property type="match status" value="1"/>
</dbReference>
<dbReference type="CDD" id="cd06193">
    <property type="entry name" value="siderophore_interacting"/>
    <property type="match status" value="1"/>
</dbReference>
<dbReference type="Proteomes" id="UP000285875">
    <property type="component" value="Chromosome"/>
</dbReference>
<protein>
    <submittedName>
        <fullName evidence="2">Siderophore-interacting protein</fullName>
    </submittedName>
</protein>
<dbReference type="EMBL" id="CP025570">
    <property type="protein sequence ID" value="AZZ38758.1"/>
    <property type="molecule type" value="Genomic_DNA"/>
</dbReference>
<dbReference type="InterPro" id="IPR039261">
    <property type="entry name" value="FNR_nucleotide-bd"/>
</dbReference>
<sequence>MSTPDPRPVPTGGFRPYRVRVAARQRLSPHFIRLELAGEDLDVFGTDRLDQRIKLLLPNPDGSWCDLGLDDAGALESGDWYQRWLAAPDSARNPMRTYTVRAIDPGRRILTVDVAIHGPAGPGSRFALDATLGDELVVVGPDSRSPHSGLGIDFHPGAAPEILLAGDETAAPAVCAILEGMAATAGPDPSRGRRVHAFLEIPQADDALPVEVPSGSRLRWLAREAEPGRALIGAVGQFCRDRPEVIGTDHPATTALEDVDVDQELLWEAPQASSGGRFYAWVAGEAGTVKALRRLLVTDHGVDRGQVAFMGYWRAGRQEG</sequence>
<dbReference type="Gene3D" id="3.40.50.80">
    <property type="entry name" value="Nucleotide-binding domain of ferredoxin-NADP reductase (FNR) module"/>
    <property type="match status" value="1"/>
</dbReference>
<dbReference type="InterPro" id="IPR007037">
    <property type="entry name" value="SIP_rossman_dom"/>
</dbReference>
<dbReference type="Pfam" id="PF08021">
    <property type="entry name" value="FAD_binding_9"/>
    <property type="match status" value="1"/>
</dbReference>